<name>A0A7S3NJK8_9STRA</name>
<protein>
    <submittedName>
        <fullName evidence="1">Uncharacterized protein</fullName>
    </submittedName>
</protein>
<dbReference type="AlphaFoldDB" id="A0A7S3NJK8"/>
<reference evidence="1" key="1">
    <citation type="submission" date="2021-01" db="EMBL/GenBank/DDBJ databases">
        <authorList>
            <person name="Corre E."/>
            <person name="Pelletier E."/>
            <person name="Niang G."/>
            <person name="Scheremetjew M."/>
            <person name="Finn R."/>
            <person name="Kale V."/>
            <person name="Holt S."/>
            <person name="Cochrane G."/>
            <person name="Meng A."/>
            <person name="Brown T."/>
            <person name="Cohen L."/>
        </authorList>
    </citation>
    <scope>NUCLEOTIDE SEQUENCE</scope>
    <source>
        <strain evidence="1">CCMP1510</strain>
    </source>
</reference>
<accession>A0A7S3NJK8</accession>
<gene>
    <name evidence="1" type="ORF">ALAG00032_LOCUS5698</name>
</gene>
<evidence type="ECO:0000313" key="1">
    <source>
        <dbReference type="EMBL" id="CAE0364956.1"/>
    </source>
</evidence>
<organism evidence="1">
    <name type="scientific">Aureoumbra lagunensis</name>
    <dbReference type="NCBI Taxonomy" id="44058"/>
    <lineage>
        <taxon>Eukaryota</taxon>
        <taxon>Sar</taxon>
        <taxon>Stramenopiles</taxon>
        <taxon>Ochrophyta</taxon>
        <taxon>Pelagophyceae</taxon>
        <taxon>Pelagomonadales</taxon>
        <taxon>Aureoumbra</taxon>
    </lineage>
</organism>
<dbReference type="EMBL" id="HBIJ01008094">
    <property type="protein sequence ID" value="CAE0364956.1"/>
    <property type="molecule type" value="Transcribed_RNA"/>
</dbReference>
<proteinExistence type="predicted"/>
<sequence>MENTKSTRRPCHITLMPELWRSAIKYLSSSDMLIFKQTSRFGLKITTGDRLEKYFGVDKIALVWKKNPSIFYRNAGYYIRLHQTLLQKGLHDSNLCFIICFGVRLSQQDETADGLDKLLVNLRSNFPDADDFKIAIAAAKFMCSSAFVRLLALRVDLAMEYIDGAITELPKLKPSERLTPEDIAKYAGDPVFVVEFANYYGINLGIKLPYFDIKFD</sequence>